<protein>
    <submittedName>
        <fullName evidence="3">Unannotated protein</fullName>
    </submittedName>
</protein>
<dbReference type="AlphaFoldDB" id="A0A6J6BKZ4"/>
<keyword evidence="1" id="KW-0812">Transmembrane</keyword>
<keyword evidence="1" id="KW-0472">Membrane</keyword>
<evidence type="ECO:0000259" key="2">
    <source>
        <dbReference type="Pfam" id="PF25362"/>
    </source>
</evidence>
<dbReference type="EMBL" id="CAEZTO010000002">
    <property type="protein sequence ID" value="CAB4566006.1"/>
    <property type="molecule type" value="Genomic_DNA"/>
</dbReference>
<dbReference type="EMBL" id="CAEZST010000001">
    <property type="protein sequence ID" value="CAB4539327.1"/>
    <property type="molecule type" value="Genomic_DNA"/>
</dbReference>
<gene>
    <name evidence="3" type="ORF">UFOPK1503_00130</name>
    <name evidence="4" type="ORF">UFOPK1693_00366</name>
</gene>
<name>A0A6J6BKZ4_9ZZZZ</name>
<organism evidence="3">
    <name type="scientific">freshwater metagenome</name>
    <dbReference type="NCBI Taxonomy" id="449393"/>
    <lineage>
        <taxon>unclassified sequences</taxon>
        <taxon>metagenomes</taxon>
        <taxon>ecological metagenomes</taxon>
    </lineage>
</organism>
<sequence>MVRETVGATLILLVALVAVRIYYSVRKRRKSQEDQLARPKQDAITNPLFSCLYVATVFSDRPLDRVWAYGLGGRGRAQVGTSDNHLVIARTGETSIAIPFMDVIRVFRGGATIDRGVERAGLIQILWKLGGIELITSLRVISEPEKNYKKLKELVGDHDEK</sequence>
<evidence type="ECO:0000313" key="4">
    <source>
        <dbReference type="EMBL" id="CAB4566006.1"/>
    </source>
</evidence>
<proteinExistence type="predicted"/>
<dbReference type="InterPro" id="IPR057446">
    <property type="entry name" value="PH_bac"/>
</dbReference>
<evidence type="ECO:0000256" key="1">
    <source>
        <dbReference type="SAM" id="Phobius"/>
    </source>
</evidence>
<feature type="transmembrane region" description="Helical" evidence="1">
    <location>
        <begin position="6"/>
        <end position="23"/>
    </location>
</feature>
<dbReference type="Pfam" id="PF25362">
    <property type="entry name" value="bPH_11"/>
    <property type="match status" value="1"/>
</dbReference>
<accession>A0A6J6BKZ4</accession>
<feature type="domain" description="PH" evidence="2">
    <location>
        <begin position="49"/>
        <end position="147"/>
    </location>
</feature>
<evidence type="ECO:0000313" key="3">
    <source>
        <dbReference type="EMBL" id="CAB4539327.1"/>
    </source>
</evidence>
<keyword evidence="1" id="KW-1133">Transmembrane helix</keyword>
<reference evidence="3" key="1">
    <citation type="submission" date="2020-05" db="EMBL/GenBank/DDBJ databases">
        <authorList>
            <person name="Chiriac C."/>
            <person name="Salcher M."/>
            <person name="Ghai R."/>
            <person name="Kavagutti S V."/>
        </authorList>
    </citation>
    <scope>NUCLEOTIDE SEQUENCE</scope>
</reference>